<evidence type="ECO:0000313" key="2">
    <source>
        <dbReference type="Proteomes" id="UP000271241"/>
    </source>
</evidence>
<organism evidence="1 2">
    <name type="scientific">Thamnocephalis sphaerospora</name>
    <dbReference type="NCBI Taxonomy" id="78915"/>
    <lineage>
        <taxon>Eukaryota</taxon>
        <taxon>Fungi</taxon>
        <taxon>Fungi incertae sedis</taxon>
        <taxon>Zoopagomycota</taxon>
        <taxon>Zoopagomycotina</taxon>
        <taxon>Zoopagomycetes</taxon>
        <taxon>Zoopagales</taxon>
        <taxon>Sigmoideomycetaceae</taxon>
        <taxon>Thamnocephalis</taxon>
    </lineage>
</organism>
<protein>
    <submittedName>
        <fullName evidence="1">Uncharacterized protein</fullName>
    </submittedName>
</protein>
<dbReference type="Proteomes" id="UP000271241">
    <property type="component" value="Unassembled WGS sequence"/>
</dbReference>
<evidence type="ECO:0000313" key="1">
    <source>
        <dbReference type="EMBL" id="RKP05249.1"/>
    </source>
</evidence>
<keyword evidence="2" id="KW-1185">Reference proteome</keyword>
<sequence length="242" mass="26592">MAALPSAHSRRRPSRLLIWPPPHIITTFAMRLASLLGITAAVTLAALAFVGSSADAGTVPSSLVDSATLDSDILSELAASGRLPPGFVTTPGEYTNFKQYSKLFTLEPHFAVFQPEGTRLQYEKDDQGRTSVIKAINDKNEVVSETSVMYHPESGQIINVFVENYSQSGDVMSDSAGITFEYDEKTKTVRNYRIFTPRGMSVTYDGRLRFVLPPVNTKIPLNLQPWDGKEIRIVPAPDVTDV</sequence>
<proteinExistence type="predicted"/>
<dbReference type="EMBL" id="KZ993199">
    <property type="protein sequence ID" value="RKP05249.1"/>
    <property type="molecule type" value="Genomic_DNA"/>
</dbReference>
<reference evidence="2" key="1">
    <citation type="journal article" date="2018" name="Nat. Microbiol.">
        <title>Leveraging single-cell genomics to expand the fungal tree of life.</title>
        <authorList>
            <person name="Ahrendt S.R."/>
            <person name="Quandt C.A."/>
            <person name="Ciobanu D."/>
            <person name="Clum A."/>
            <person name="Salamov A."/>
            <person name="Andreopoulos B."/>
            <person name="Cheng J.F."/>
            <person name="Woyke T."/>
            <person name="Pelin A."/>
            <person name="Henrissat B."/>
            <person name="Reynolds N.K."/>
            <person name="Benny G.L."/>
            <person name="Smith M.E."/>
            <person name="James T.Y."/>
            <person name="Grigoriev I.V."/>
        </authorList>
    </citation>
    <scope>NUCLEOTIDE SEQUENCE [LARGE SCALE GENOMIC DNA]</scope>
    <source>
        <strain evidence="2">RSA 1356</strain>
    </source>
</reference>
<dbReference type="AlphaFoldDB" id="A0A4V1IVU2"/>
<gene>
    <name evidence="1" type="ORF">THASP1DRAFT_26221</name>
</gene>
<name>A0A4V1IVU2_9FUNG</name>
<accession>A0A4V1IVU2</accession>